<reference evidence="1 2" key="1">
    <citation type="submission" date="2019-03" db="EMBL/GenBank/DDBJ databases">
        <title>Diversity and diversification of Nodularia spumigena cyanophages in the Baltic Sea.</title>
        <authorList>
            <person name="Sulcius S."/>
            <person name="Holmfeldt K."/>
            <person name="Simoliunas E."/>
        </authorList>
    </citation>
    <scope>NUCLEOTIDE SEQUENCE [LARGE SCALE GENOMIC DNA]</scope>
</reference>
<gene>
    <name evidence="1" type="ORF">kac65v161_gp006</name>
</gene>
<dbReference type="EMBL" id="MK605243">
    <property type="protein sequence ID" value="QBQ73244.1"/>
    <property type="molecule type" value="Genomic_DNA"/>
</dbReference>
<evidence type="ECO:0000313" key="1">
    <source>
        <dbReference type="EMBL" id="QBQ73244.1"/>
    </source>
</evidence>
<protein>
    <submittedName>
        <fullName evidence="1">Uncharacterized protein</fullName>
    </submittedName>
</protein>
<sequence length="35" mass="3752">MSLDRGVSTARATATKLGLSESHVRSLLKRGLRIA</sequence>
<proteinExistence type="predicted"/>
<name>A0A482MHG8_9CAUD</name>
<dbReference type="Proteomes" id="UP000310326">
    <property type="component" value="Segment"/>
</dbReference>
<accession>A0A482MHG8</accession>
<organism evidence="1 2">
    <name type="scientific">Nodularia phage vB_NspS-kac65v161</name>
    <dbReference type="NCBI Taxonomy" id="2557580"/>
    <lineage>
        <taxon>Viruses</taxon>
        <taxon>Duplodnaviria</taxon>
        <taxon>Heunggongvirae</taxon>
        <taxon>Uroviricota</taxon>
        <taxon>Caudoviricetes</taxon>
        <taxon>Ravarandavirus</taxon>
        <taxon>Ravarandavirus kac65v151</taxon>
    </lineage>
</organism>
<evidence type="ECO:0000313" key="2">
    <source>
        <dbReference type="Proteomes" id="UP000310326"/>
    </source>
</evidence>